<dbReference type="GO" id="GO:0000160">
    <property type="term" value="P:phosphorelay signal transduction system"/>
    <property type="evidence" value="ECO:0007669"/>
    <property type="project" value="InterPro"/>
</dbReference>
<dbReference type="InterPro" id="IPR039420">
    <property type="entry name" value="WalR-like"/>
</dbReference>
<dbReference type="GO" id="GO:0006355">
    <property type="term" value="P:regulation of DNA-templated transcription"/>
    <property type="evidence" value="ECO:0007669"/>
    <property type="project" value="InterPro"/>
</dbReference>
<dbReference type="Pfam" id="PF00196">
    <property type="entry name" value="GerE"/>
    <property type="match status" value="1"/>
</dbReference>
<dbReference type="STRING" id="70996.SE18_01260"/>
<dbReference type="Pfam" id="PF00072">
    <property type="entry name" value="Response_reg"/>
    <property type="match status" value="1"/>
</dbReference>
<dbReference type="InterPro" id="IPR001789">
    <property type="entry name" value="Sig_transdc_resp-reg_receiver"/>
</dbReference>
<evidence type="ECO:0000259" key="5">
    <source>
        <dbReference type="PROSITE" id="PS50110"/>
    </source>
</evidence>
<evidence type="ECO:0000256" key="3">
    <source>
        <dbReference type="PROSITE-ProRule" id="PRU00169"/>
    </source>
</evidence>
<dbReference type="PANTHER" id="PTHR43214">
    <property type="entry name" value="TWO-COMPONENT RESPONSE REGULATOR"/>
    <property type="match status" value="1"/>
</dbReference>
<dbReference type="CDD" id="cd17535">
    <property type="entry name" value="REC_NarL-like"/>
    <property type="match status" value="1"/>
</dbReference>
<proteinExistence type="predicted"/>
<evidence type="ECO:0000313" key="6">
    <source>
        <dbReference type="EMBL" id="KPL91652.1"/>
    </source>
</evidence>
<dbReference type="RefSeq" id="WP_083469644.1">
    <property type="nucleotide sequence ID" value="NZ_LGKP01000004.1"/>
</dbReference>
<protein>
    <submittedName>
        <fullName evidence="6">LuxR family transcriptional regulator</fullName>
    </submittedName>
</protein>
<dbReference type="GO" id="GO:0003677">
    <property type="term" value="F:DNA binding"/>
    <property type="evidence" value="ECO:0007669"/>
    <property type="project" value="UniProtKB-KW"/>
</dbReference>
<dbReference type="InterPro" id="IPR058245">
    <property type="entry name" value="NreC/VraR/RcsB-like_REC"/>
</dbReference>
<keyword evidence="2" id="KW-0238">DNA-binding</keyword>
<dbReference type="InterPro" id="IPR016032">
    <property type="entry name" value="Sig_transdc_resp-reg_C-effctor"/>
</dbReference>
<dbReference type="PRINTS" id="PR00038">
    <property type="entry name" value="HTHLUXR"/>
</dbReference>
<dbReference type="SMART" id="SM00448">
    <property type="entry name" value="REC"/>
    <property type="match status" value="1"/>
</dbReference>
<comment type="caution">
    <text evidence="6">The sequence shown here is derived from an EMBL/GenBank/DDBJ whole genome shotgun (WGS) entry which is preliminary data.</text>
</comment>
<evidence type="ECO:0000256" key="2">
    <source>
        <dbReference type="ARBA" id="ARBA00023125"/>
    </source>
</evidence>
<sequence length="218" mass="23769">MIKLVICDDQAVVRDGLSIMLNLDPDLKVVATASNGRDAVHLSAEWEPDLVLMDLKMPVMNGIEATRQIRANQPSVKVLVLTTYDDDEWLFEAIRAGAAGYLLKDLAHSDLVTAIRGTVAGNAYVDPHVTGRLLNQVAQARSSPATSQLTQRLTERERTVLNLIAKGYTNASIADDLRLSEGTVRNHVSTILAKLEVGDRTQAALLAVEHGLHQRDSI</sequence>
<gene>
    <name evidence="6" type="ORF">SE18_01260</name>
</gene>
<reference evidence="6 7" key="1">
    <citation type="submission" date="2015-07" db="EMBL/GenBank/DDBJ databases">
        <title>Whole genome sequence of Herpetosiphon geysericola DSM 7119.</title>
        <authorList>
            <person name="Hemp J."/>
            <person name="Ward L.M."/>
            <person name="Pace L.A."/>
            <person name="Fischer W.W."/>
        </authorList>
    </citation>
    <scope>NUCLEOTIDE SEQUENCE [LARGE SCALE GENOMIC DNA]</scope>
    <source>
        <strain evidence="6 7">DSM 7119</strain>
    </source>
</reference>
<dbReference type="AlphaFoldDB" id="A0A0P6YDQ8"/>
<evidence type="ECO:0000313" key="7">
    <source>
        <dbReference type="Proteomes" id="UP000050277"/>
    </source>
</evidence>
<name>A0A0P6YDQ8_9CHLR</name>
<dbReference type="CDD" id="cd06170">
    <property type="entry name" value="LuxR_C_like"/>
    <property type="match status" value="1"/>
</dbReference>
<dbReference type="Proteomes" id="UP000050277">
    <property type="component" value="Unassembled WGS sequence"/>
</dbReference>
<dbReference type="InterPro" id="IPR011006">
    <property type="entry name" value="CheY-like_superfamily"/>
</dbReference>
<feature type="domain" description="Response regulatory" evidence="5">
    <location>
        <begin position="3"/>
        <end position="119"/>
    </location>
</feature>
<evidence type="ECO:0000256" key="1">
    <source>
        <dbReference type="ARBA" id="ARBA00022553"/>
    </source>
</evidence>
<dbReference type="PROSITE" id="PS50110">
    <property type="entry name" value="RESPONSE_REGULATORY"/>
    <property type="match status" value="1"/>
</dbReference>
<feature type="domain" description="HTH luxR-type" evidence="4">
    <location>
        <begin position="146"/>
        <end position="211"/>
    </location>
</feature>
<dbReference type="PANTHER" id="PTHR43214:SF43">
    <property type="entry name" value="TWO-COMPONENT RESPONSE REGULATOR"/>
    <property type="match status" value="1"/>
</dbReference>
<dbReference type="Gene3D" id="3.40.50.2300">
    <property type="match status" value="1"/>
</dbReference>
<keyword evidence="1 3" id="KW-0597">Phosphoprotein</keyword>
<evidence type="ECO:0000259" key="4">
    <source>
        <dbReference type="PROSITE" id="PS50043"/>
    </source>
</evidence>
<accession>A0A0P6YDQ8</accession>
<feature type="modified residue" description="4-aspartylphosphate" evidence="3">
    <location>
        <position position="54"/>
    </location>
</feature>
<dbReference type="OrthoDB" id="9779069at2"/>
<dbReference type="EMBL" id="LGKP01000004">
    <property type="protein sequence ID" value="KPL91652.1"/>
    <property type="molecule type" value="Genomic_DNA"/>
</dbReference>
<dbReference type="PROSITE" id="PS50043">
    <property type="entry name" value="HTH_LUXR_2"/>
    <property type="match status" value="1"/>
</dbReference>
<dbReference type="SMART" id="SM00421">
    <property type="entry name" value="HTH_LUXR"/>
    <property type="match status" value="1"/>
</dbReference>
<keyword evidence="7" id="KW-1185">Reference proteome</keyword>
<dbReference type="SUPFAM" id="SSF46894">
    <property type="entry name" value="C-terminal effector domain of the bipartite response regulators"/>
    <property type="match status" value="1"/>
</dbReference>
<organism evidence="6 7">
    <name type="scientific">Herpetosiphon geysericola</name>
    <dbReference type="NCBI Taxonomy" id="70996"/>
    <lineage>
        <taxon>Bacteria</taxon>
        <taxon>Bacillati</taxon>
        <taxon>Chloroflexota</taxon>
        <taxon>Chloroflexia</taxon>
        <taxon>Herpetosiphonales</taxon>
        <taxon>Herpetosiphonaceae</taxon>
        <taxon>Herpetosiphon</taxon>
    </lineage>
</organism>
<dbReference type="InterPro" id="IPR000792">
    <property type="entry name" value="Tscrpt_reg_LuxR_C"/>
</dbReference>
<dbReference type="SUPFAM" id="SSF52172">
    <property type="entry name" value="CheY-like"/>
    <property type="match status" value="1"/>
</dbReference>